<proteinExistence type="inferred from homology"/>
<evidence type="ECO:0000256" key="3">
    <source>
        <dbReference type="ARBA" id="ARBA00022692"/>
    </source>
</evidence>
<evidence type="ECO:0000256" key="9">
    <source>
        <dbReference type="ARBA" id="ARBA00037934"/>
    </source>
</evidence>
<evidence type="ECO:0000256" key="6">
    <source>
        <dbReference type="ARBA" id="ARBA00022989"/>
    </source>
</evidence>
<dbReference type="EMBL" id="CAEY01000040">
    <property type="status" value="NOT_ANNOTATED_CDS"/>
    <property type="molecule type" value="Genomic_DNA"/>
</dbReference>
<gene>
    <name evidence="12" type="primary">107363595</name>
</gene>
<reference evidence="12" key="2">
    <citation type="submission" date="2015-06" db="UniProtKB">
        <authorList>
            <consortium name="EnsemblMetazoa"/>
        </authorList>
    </citation>
    <scope>IDENTIFICATION</scope>
</reference>
<comment type="subcellular location">
    <subcellularLocation>
        <location evidence="1">Endoplasmic reticulum membrane</location>
        <topology evidence="1">Single-pass type IV membrane protein</topology>
    </subcellularLocation>
</comment>
<comment type="similarity">
    <text evidence="9">Belongs to the SEC20 family.</text>
</comment>
<keyword evidence="6 10" id="KW-1133">Transmembrane helix</keyword>
<dbReference type="eggNOG" id="ENOG502QUTT">
    <property type="taxonomic scope" value="Eukaryota"/>
</dbReference>
<keyword evidence="3 10" id="KW-0812">Transmembrane</keyword>
<evidence type="ECO:0000256" key="10">
    <source>
        <dbReference type="SAM" id="Phobius"/>
    </source>
</evidence>
<protein>
    <recommendedName>
        <fullName evidence="11">Sec20 C-terminal domain-containing protein</fullName>
    </recommendedName>
</protein>
<keyword evidence="2" id="KW-0813">Transport</keyword>
<dbReference type="Proteomes" id="UP000015104">
    <property type="component" value="Unassembled WGS sequence"/>
</dbReference>
<keyword evidence="4" id="KW-0256">Endoplasmic reticulum</keyword>
<evidence type="ECO:0000256" key="1">
    <source>
        <dbReference type="ARBA" id="ARBA00004163"/>
    </source>
</evidence>
<evidence type="ECO:0000256" key="7">
    <source>
        <dbReference type="ARBA" id="ARBA00023054"/>
    </source>
</evidence>
<dbReference type="GO" id="GO:0031201">
    <property type="term" value="C:SNARE complex"/>
    <property type="evidence" value="ECO:0007669"/>
    <property type="project" value="TreeGrafter"/>
</dbReference>
<dbReference type="InterPro" id="IPR056173">
    <property type="entry name" value="Sec20_C"/>
</dbReference>
<feature type="domain" description="Sec20 C-terminal" evidence="11">
    <location>
        <begin position="131"/>
        <end position="220"/>
    </location>
</feature>
<dbReference type="KEGG" id="tut:107363595"/>
<sequence>MEKIKGIQREIYKQDIFVKTLLKQLWEAKDQENFNSINSDYIDAINNHKFLIDDLERKVNLFIKPSEREAMTSELEALRYQLESNYKNHRKATCEVREMIREEERKRLFSHSSDETELRRRPVVSKTAGQRAANVTSDLHRIRSLLADQVERSRLSYEALLRSSDNVNQIREEFHSMRGVISHSKSLLNKYGRREITDNILIILSFVFFYATCAYIIWKRYPF</sequence>
<dbReference type="GO" id="GO:0005484">
    <property type="term" value="F:SNAP receptor activity"/>
    <property type="evidence" value="ECO:0007669"/>
    <property type="project" value="InterPro"/>
</dbReference>
<dbReference type="Pfam" id="PF03908">
    <property type="entry name" value="Sec20"/>
    <property type="match status" value="1"/>
</dbReference>
<dbReference type="PANTHER" id="PTHR12825">
    <property type="entry name" value="BNIP1-RELATED"/>
    <property type="match status" value="1"/>
</dbReference>
<dbReference type="OMA" id="ATCAYII"/>
<keyword evidence="5" id="KW-0931">ER-Golgi transport</keyword>
<organism evidence="12 13">
    <name type="scientific">Tetranychus urticae</name>
    <name type="common">Two-spotted spider mite</name>
    <dbReference type="NCBI Taxonomy" id="32264"/>
    <lineage>
        <taxon>Eukaryota</taxon>
        <taxon>Metazoa</taxon>
        <taxon>Ecdysozoa</taxon>
        <taxon>Arthropoda</taxon>
        <taxon>Chelicerata</taxon>
        <taxon>Arachnida</taxon>
        <taxon>Acari</taxon>
        <taxon>Acariformes</taxon>
        <taxon>Trombidiformes</taxon>
        <taxon>Prostigmata</taxon>
        <taxon>Eleutherengona</taxon>
        <taxon>Raphignathae</taxon>
        <taxon>Tetranychoidea</taxon>
        <taxon>Tetranychidae</taxon>
        <taxon>Tetranychus</taxon>
    </lineage>
</organism>
<evidence type="ECO:0000256" key="8">
    <source>
        <dbReference type="ARBA" id="ARBA00023136"/>
    </source>
</evidence>
<keyword evidence="13" id="KW-1185">Reference proteome</keyword>
<evidence type="ECO:0000259" key="11">
    <source>
        <dbReference type="Pfam" id="PF03908"/>
    </source>
</evidence>
<evidence type="ECO:0000256" key="2">
    <source>
        <dbReference type="ARBA" id="ARBA00022448"/>
    </source>
</evidence>
<feature type="transmembrane region" description="Helical" evidence="10">
    <location>
        <begin position="200"/>
        <end position="218"/>
    </location>
</feature>
<evidence type="ECO:0000256" key="4">
    <source>
        <dbReference type="ARBA" id="ARBA00022824"/>
    </source>
</evidence>
<keyword evidence="7" id="KW-0175">Coiled coil</keyword>
<dbReference type="PANTHER" id="PTHR12825:SF0">
    <property type="entry name" value="VESICLE TRANSPORT PROTEIN SEC20"/>
    <property type="match status" value="1"/>
</dbReference>
<evidence type="ECO:0000256" key="5">
    <source>
        <dbReference type="ARBA" id="ARBA00022892"/>
    </source>
</evidence>
<dbReference type="EnsemblMetazoa" id="tetur10g05200.1">
    <property type="protein sequence ID" value="tetur10g05200.1"/>
    <property type="gene ID" value="tetur10g05200"/>
</dbReference>
<dbReference type="AlphaFoldDB" id="T1KG22"/>
<dbReference type="GO" id="GO:0006890">
    <property type="term" value="P:retrograde vesicle-mediated transport, Golgi to endoplasmic reticulum"/>
    <property type="evidence" value="ECO:0007669"/>
    <property type="project" value="InterPro"/>
</dbReference>
<dbReference type="InterPro" id="IPR005606">
    <property type="entry name" value="Sec20"/>
</dbReference>
<dbReference type="OrthoDB" id="46868at2759"/>
<keyword evidence="8 10" id="KW-0472">Membrane</keyword>
<accession>T1KG22</accession>
<evidence type="ECO:0000313" key="12">
    <source>
        <dbReference type="EnsemblMetazoa" id="tetur10g05200.1"/>
    </source>
</evidence>
<dbReference type="STRING" id="32264.T1KG22"/>
<name>T1KG22_TETUR</name>
<dbReference type="HOGENOM" id="CLU_105902_0_0_1"/>
<dbReference type="GO" id="GO:0005789">
    <property type="term" value="C:endoplasmic reticulum membrane"/>
    <property type="evidence" value="ECO:0007669"/>
    <property type="project" value="UniProtKB-SubCell"/>
</dbReference>
<evidence type="ECO:0000313" key="13">
    <source>
        <dbReference type="Proteomes" id="UP000015104"/>
    </source>
</evidence>
<reference evidence="13" key="1">
    <citation type="submission" date="2011-08" db="EMBL/GenBank/DDBJ databases">
        <authorList>
            <person name="Rombauts S."/>
        </authorList>
    </citation>
    <scope>NUCLEOTIDE SEQUENCE</scope>
    <source>
        <strain evidence="13">London</strain>
    </source>
</reference>